<comment type="caution">
    <text evidence="5">The sequence shown here is derived from an EMBL/GenBank/DDBJ whole genome shotgun (WGS) entry which is preliminary data.</text>
</comment>
<dbReference type="InterPro" id="IPR002227">
    <property type="entry name" value="Tyrosinase_Cu-bd"/>
</dbReference>
<dbReference type="SUPFAM" id="SSF48056">
    <property type="entry name" value="Di-copper centre-containing domain"/>
    <property type="match status" value="1"/>
</dbReference>
<dbReference type="Gene3D" id="1.10.1280.10">
    <property type="entry name" value="Di-copper center containing domain from catechol oxidase"/>
    <property type="match status" value="1"/>
</dbReference>
<evidence type="ECO:0000313" key="6">
    <source>
        <dbReference type="Proteomes" id="UP001176517"/>
    </source>
</evidence>
<evidence type="ECO:0000256" key="3">
    <source>
        <dbReference type="SAM" id="SignalP"/>
    </source>
</evidence>
<proteinExistence type="predicted"/>
<evidence type="ECO:0000256" key="2">
    <source>
        <dbReference type="ARBA" id="ARBA00023008"/>
    </source>
</evidence>
<dbReference type="Proteomes" id="UP001176517">
    <property type="component" value="Unassembled WGS sequence"/>
</dbReference>
<evidence type="ECO:0000259" key="4">
    <source>
        <dbReference type="Pfam" id="PF00264"/>
    </source>
</evidence>
<dbReference type="InterPro" id="IPR008922">
    <property type="entry name" value="Di-copper_centre_dom_sf"/>
</dbReference>
<feature type="domain" description="Tyrosinase copper-binding" evidence="4">
    <location>
        <begin position="105"/>
        <end position="313"/>
    </location>
</feature>
<keyword evidence="3" id="KW-0732">Signal</keyword>
<feature type="signal peptide" evidence="3">
    <location>
        <begin position="1"/>
        <end position="18"/>
    </location>
</feature>
<dbReference type="GO" id="GO:0016491">
    <property type="term" value="F:oxidoreductase activity"/>
    <property type="evidence" value="ECO:0007669"/>
    <property type="project" value="InterPro"/>
</dbReference>
<accession>A0AAN6JP66</accession>
<name>A0AAN6JP66_9BASI</name>
<keyword evidence="6" id="KW-1185">Reference proteome</keyword>
<feature type="chain" id="PRO_5042918738" description="Tyrosinase copper-binding domain-containing protein" evidence="3">
    <location>
        <begin position="19"/>
        <end position="389"/>
    </location>
</feature>
<organism evidence="5 6">
    <name type="scientific">Tilletia horrida</name>
    <dbReference type="NCBI Taxonomy" id="155126"/>
    <lineage>
        <taxon>Eukaryota</taxon>
        <taxon>Fungi</taxon>
        <taxon>Dikarya</taxon>
        <taxon>Basidiomycota</taxon>
        <taxon>Ustilaginomycotina</taxon>
        <taxon>Exobasidiomycetes</taxon>
        <taxon>Tilletiales</taxon>
        <taxon>Tilletiaceae</taxon>
        <taxon>Tilletia</taxon>
    </lineage>
</organism>
<keyword evidence="1" id="KW-0479">Metal-binding</keyword>
<evidence type="ECO:0000256" key="1">
    <source>
        <dbReference type="ARBA" id="ARBA00022723"/>
    </source>
</evidence>
<evidence type="ECO:0000313" key="5">
    <source>
        <dbReference type="EMBL" id="KAK0545119.1"/>
    </source>
</evidence>
<sequence length="389" mass="43779">MKIFSTFLLLFSAHLVGAIQTSNGTAAHPSLNVTAAIPYLSELDHWVRQKSEGKAKCNKLRTRVEWRNLTPTQRQSWIDAHWCLTTRPSVLAGAETNLDGFKTSLYDDFSLVHIKINNKMHFTAAFLPWHRMFILAHEKAMRECGYHGPIPYWHESIDADEGNVFQSPIFSNDRGVGGNGTGDNGTVTSGPFAYFPLSYFNKPGDNWTVVSYEPHYLTRAFGSNILPNVTKGYEDAYNTTSIRRVLEDGGDDFIKFHQLLEGILGRRDLVGIGPHDTVHRVIGGDMITPTSSYEPLFFPHHANVDRIWWNWQNGATSDIGPPPRTINQSDLNSRFWAYSGNTVLYSEDPTGGPSASLFDVQTVLGLLVPNMKTYELMDIERPPLCYTYD</sequence>
<dbReference type="EMBL" id="JAPDMZ010000246">
    <property type="protein sequence ID" value="KAK0545119.1"/>
    <property type="molecule type" value="Genomic_DNA"/>
</dbReference>
<dbReference type="PRINTS" id="PR00092">
    <property type="entry name" value="TYROSINASE"/>
</dbReference>
<dbReference type="PANTHER" id="PTHR11474">
    <property type="entry name" value="TYROSINASE FAMILY MEMBER"/>
    <property type="match status" value="1"/>
</dbReference>
<dbReference type="GO" id="GO:0046872">
    <property type="term" value="F:metal ion binding"/>
    <property type="evidence" value="ECO:0007669"/>
    <property type="project" value="UniProtKB-KW"/>
</dbReference>
<dbReference type="Pfam" id="PF00264">
    <property type="entry name" value="Tyrosinase"/>
    <property type="match status" value="1"/>
</dbReference>
<keyword evidence="2" id="KW-0186">Copper</keyword>
<dbReference type="PANTHER" id="PTHR11474:SF126">
    <property type="entry name" value="TYROSINASE-LIKE PROTEIN TYR-1-RELATED"/>
    <property type="match status" value="1"/>
</dbReference>
<dbReference type="AlphaFoldDB" id="A0AAN6JP66"/>
<reference evidence="5" key="1">
    <citation type="journal article" date="2023" name="PhytoFront">
        <title>Draft Genome Resources of Seven Strains of Tilletia horrida, Causal Agent of Kernel Smut of Rice.</title>
        <authorList>
            <person name="Khanal S."/>
            <person name="Antony Babu S."/>
            <person name="Zhou X.G."/>
        </authorList>
    </citation>
    <scope>NUCLEOTIDE SEQUENCE</scope>
    <source>
        <strain evidence="5">TX6</strain>
    </source>
</reference>
<gene>
    <name evidence="5" type="ORF">OC846_005796</name>
</gene>
<dbReference type="InterPro" id="IPR050316">
    <property type="entry name" value="Tyrosinase/Hemocyanin"/>
</dbReference>
<protein>
    <recommendedName>
        <fullName evidence="4">Tyrosinase copper-binding domain-containing protein</fullName>
    </recommendedName>
</protein>